<proteinExistence type="predicted"/>
<dbReference type="RefSeq" id="WP_174715487.1">
    <property type="nucleotide sequence ID" value="NZ_CADIKP010000016.1"/>
</dbReference>
<dbReference type="EMBL" id="CP154792">
    <property type="protein sequence ID" value="XAN17196.1"/>
    <property type="molecule type" value="Genomic_DNA"/>
</dbReference>
<evidence type="ECO:0000313" key="1">
    <source>
        <dbReference type="EMBL" id="QKQ45199.1"/>
    </source>
</evidence>
<evidence type="ECO:0000313" key="2">
    <source>
        <dbReference type="EMBL" id="QKQ51078.1"/>
    </source>
</evidence>
<reference evidence="3 5" key="2">
    <citation type="submission" date="2024-05" db="EMBL/GenBank/DDBJ databases">
        <title>Achromobacter denitrificans. BP1, complete genome.</title>
        <authorList>
            <person name="Zhang B."/>
        </authorList>
    </citation>
    <scope>NUCLEOTIDE SEQUENCE [LARGE SCALE GENOMIC DNA]</scope>
    <source>
        <strain evidence="3 5">BP1</strain>
    </source>
</reference>
<evidence type="ECO:0000313" key="5">
    <source>
        <dbReference type="Proteomes" id="UP001446337"/>
    </source>
</evidence>
<accession>A0A6N0JDM1</accession>
<name>A0A6N0JDM1_ACHDE</name>
<gene>
    <name evidence="3" type="ORF">AAIK43_03975</name>
    <name evidence="1" type="ORF">FOC81_00115</name>
    <name evidence="2" type="ORF">FOC81_31910</name>
</gene>
<evidence type="ECO:0000313" key="3">
    <source>
        <dbReference type="EMBL" id="XAN17196.1"/>
    </source>
</evidence>
<dbReference type="EMBL" id="CP054569">
    <property type="protein sequence ID" value="QKQ45199.1"/>
    <property type="molecule type" value="Genomic_DNA"/>
</dbReference>
<dbReference type="AlphaFoldDB" id="A0A6N0JDM1"/>
<evidence type="ECO:0000313" key="4">
    <source>
        <dbReference type="Proteomes" id="UP000509782"/>
    </source>
</evidence>
<dbReference type="EMBL" id="CP054569">
    <property type="protein sequence ID" value="QKQ51078.1"/>
    <property type="molecule type" value="Genomic_DNA"/>
</dbReference>
<sequence>MKLLAKSFLRVITACRKFVSFGTSFKHLDSSPAQPSTPDAAMLSPWRVYRIYARPGQLLLRNEQGRIFYFGVMKGAEPNLAYQLVVRGLTGLGFASRTLLLDDIIRRIESGEIAGELLALQECAAEPGIDLDRGMHADVSMKQAG</sequence>
<protein>
    <submittedName>
        <fullName evidence="1">Uncharacterized protein</fullName>
    </submittedName>
</protein>
<keyword evidence="5" id="KW-1185">Reference proteome</keyword>
<organism evidence="1 4">
    <name type="scientific">Achromobacter denitrificans</name>
    <name type="common">Alcaligenes denitrificans</name>
    <dbReference type="NCBI Taxonomy" id="32002"/>
    <lineage>
        <taxon>Bacteria</taxon>
        <taxon>Pseudomonadati</taxon>
        <taxon>Pseudomonadota</taxon>
        <taxon>Betaproteobacteria</taxon>
        <taxon>Burkholderiales</taxon>
        <taxon>Alcaligenaceae</taxon>
        <taxon>Achromobacter</taxon>
    </lineage>
</organism>
<dbReference type="Proteomes" id="UP000509782">
    <property type="component" value="Chromosome"/>
</dbReference>
<reference evidence="1 4" key="1">
    <citation type="submission" date="2020-05" db="EMBL/GenBank/DDBJ databases">
        <title>FDA dAtabase for Regulatory Grade micrObial Sequences (FDA-ARGOS): Supporting development and validation of Infectious Disease Dx tests.</title>
        <authorList>
            <person name="Sproer C."/>
            <person name="Gronow S."/>
            <person name="Severitt S."/>
            <person name="Schroder I."/>
            <person name="Tallon L."/>
            <person name="Sadzewicz L."/>
            <person name="Zhao X."/>
            <person name="Vavikolanu K."/>
            <person name="Mehta A."/>
            <person name="Aluvathingal J."/>
            <person name="Nadendla S."/>
            <person name="Myers T."/>
            <person name="Yan Y."/>
            <person name="Sichtig H."/>
        </authorList>
    </citation>
    <scope>NUCLEOTIDE SEQUENCE [LARGE SCALE GENOMIC DNA]</scope>
    <source>
        <strain evidence="1 4">FDAARGOS_787</strain>
    </source>
</reference>
<dbReference type="Proteomes" id="UP001446337">
    <property type="component" value="Chromosome"/>
</dbReference>